<dbReference type="OrthoDB" id="573055at2"/>
<comment type="caution">
    <text evidence="2">The sequence shown here is derived from an EMBL/GenBank/DDBJ whole genome shotgun (WGS) entry which is preliminary data.</text>
</comment>
<dbReference type="EMBL" id="AAOW01000001">
    <property type="protein sequence ID" value="EAR63110.1"/>
    <property type="molecule type" value="Genomic_DNA"/>
</dbReference>
<keyword evidence="3" id="KW-1185">Reference proteome</keyword>
<dbReference type="RefSeq" id="WP_007022128.1">
    <property type="nucleotide sequence ID" value="NZ_CH724126.1"/>
</dbReference>
<keyword evidence="1" id="KW-0732">Signal</keyword>
<feature type="signal peptide" evidence="1">
    <location>
        <begin position="1"/>
        <end position="21"/>
    </location>
</feature>
<protein>
    <submittedName>
        <fullName evidence="2">Uncharacterized protein</fullName>
    </submittedName>
</protein>
<evidence type="ECO:0000313" key="2">
    <source>
        <dbReference type="EMBL" id="EAR63110.1"/>
    </source>
</evidence>
<dbReference type="AlphaFoldDB" id="A0A7U8CAI1"/>
<evidence type="ECO:0000313" key="3">
    <source>
        <dbReference type="Proteomes" id="UP000002171"/>
    </source>
</evidence>
<feature type="chain" id="PRO_5030809052" evidence="1">
    <location>
        <begin position="22"/>
        <end position="122"/>
    </location>
</feature>
<accession>A0A7U8CAI1</accession>
<gene>
    <name evidence="2" type="ORF">MED92_08321</name>
</gene>
<organism evidence="2 3">
    <name type="scientific">Neptuniibacter caesariensis</name>
    <dbReference type="NCBI Taxonomy" id="207954"/>
    <lineage>
        <taxon>Bacteria</taxon>
        <taxon>Pseudomonadati</taxon>
        <taxon>Pseudomonadota</taxon>
        <taxon>Gammaproteobacteria</taxon>
        <taxon>Oceanospirillales</taxon>
        <taxon>Oceanospirillaceae</taxon>
        <taxon>Neptuniibacter</taxon>
    </lineage>
</organism>
<reference evidence="2 3" key="1">
    <citation type="submission" date="2006-02" db="EMBL/GenBank/DDBJ databases">
        <authorList>
            <person name="Pinhassi J."/>
            <person name="Pedros-Alio C."/>
            <person name="Ferriera S."/>
            <person name="Johnson J."/>
            <person name="Kravitz S."/>
            <person name="Halpern A."/>
            <person name="Remington K."/>
            <person name="Beeson K."/>
            <person name="Tran B."/>
            <person name="Rogers Y.-H."/>
            <person name="Friedman R."/>
            <person name="Venter J.C."/>
        </authorList>
    </citation>
    <scope>NUCLEOTIDE SEQUENCE [LARGE SCALE GENOMIC DNA]</scope>
    <source>
        <strain evidence="2 3">MED92</strain>
    </source>
</reference>
<evidence type="ECO:0000256" key="1">
    <source>
        <dbReference type="SAM" id="SignalP"/>
    </source>
</evidence>
<name>A0A7U8CAI1_NEPCE</name>
<proteinExistence type="predicted"/>
<dbReference type="Proteomes" id="UP000002171">
    <property type="component" value="Unassembled WGS sequence"/>
</dbReference>
<sequence>MKTKHLPILLMLSLAPFTAQSGEVEITQATASKTGSGTYRFTVTLKHEDTGWEHYANKWEVRGQDGTLFGSRELLHPHVNEQPFTRSLSNVKIPSHIKSVVIRAYDSVHGQSPQEFQVSLPE</sequence>